<comment type="caution">
    <text evidence="1">The sequence shown here is derived from an EMBL/GenBank/DDBJ whole genome shotgun (WGS) entry which is preliminary data.</text>
</comment>
<dbReference type="GeneID" id="80896484"/>
<evidence type="ECO:0000313" key="1">
    <source>
        <dbReference type="EMBL" id="KAJ4152805.1"/>
    </source>
</evidence>
<organism evidence="1 2">
    <name type="scientific">Akanthomyces muscarius</name>
    <name type="common">Entomopathogenic fungus</name>
    <name type="synonym">Lecanicillium muscarium</name>
    <dbReference type="NCBI Taxonomy" id="2231603"/>
    <lineage>
        <taxon>Eukaryota</taxon>
        <taxon>Fungi</taxon>
        <taxon>Dikarya</taxon>
        <taxon>Ascomycota</taxon>
        <taxon>Pezizomycotina</taxon>
        <taxon>Sordariomycetes</taxon>
        <taxon>Hypocreomycetidae</taxon>
        <taxon>Hypocreales</taxon>
        <taxon>Cordycipitaceae</taxon>
        <taxon>Akanthomyces</taxon>
    </lineage>
</organism>
<dbReference type="Proteomes" id="UP001144673">
    <property type="component" value="Chromosome 5"/>
</dbReference>
<keyword evidence="2" id="KW-1185">Reference proteome</keyword>
<sequence>MSSFYTLLTITNNFPVDLTDGTATIKTGTLVGRIPETIEPEKKTTQIRINATNADDGSSGHLTYAVVIGGRERHISFVFKCDNSSSNQAKINSEWADLFEASVSAFNLGDHPLVVDYKVSAAARRSEHDTAE</sequence>
<dbReference type="KEGG" id="amus:LMH87_009325"/>
<reference evidence="1" key="1">
    <citation type="journal article" date="2023" name="Access Microbiol">
        <title>De-novo genome assembly for Akanthomyces muscarius, a biocontrol agent of insect agricultural pests.</title>
        <authorList>
            <person name="Erdos Z."/>
            <person name="Studholme D.J."/>
            <person name="Raymond B."/>
            <person name="Sharma M."/>
        </authorList>
    </citation>
    <scope>NUCLEOTIDE SEQUENCE</scope>
    <source>
        <strain evidence="1">Ve6</strain>
    </source>
</reference>
<protein>
    <submittedName>
        <fullName evidence="1">Uncharacterized protein</fullName>
    </submittedName>
</protein>
<evidence type="ECO:0000313" key="2">
    <source>
        <dbReference type="Proteomes" id="UP001144673"/>
    </source>
</evidence>
<dbReference type="Gene3D" id="2.60.270.50">
    <property type="match status" value="1"/>
</dbReference>
<dbReference type="EMBL" id="JAJHUN010000008">
    <property type="protein sequence ID" value="KAJ4152805.1"/>
    <property type="molecule type" value="Genomic_DNA"/>
</dbReference>
<gene>
    <name evidence="1" type="ORF">LMH87_009325</name>
</gene>
<name>A0A9W8QBX4_AKAMU</name>
<proteinExistence type="predicted"/>
<accession>A0A9W8QBX4</accession>
<dbReference type="RefSeq" id="XP_056053463.1">
    <property type="nucleotide sequence ID" value="XM_056196300.1"/>
</dbReference>
<dbReference type="AlphaFoldDB" id="A0A9W8QBX4"/>